<dbReference type="SUPFAM" id="SSF52425">
    <property type="entry name" value="Cryptochrome/photolyase, N-terminal domain"/>
    <property type="match status" value="1"/>
</dbReference>
<feature type="region of interest" description="Disordered" evidence="1">
    <location>
        <begin position="36"/>
        <end position="58"/>
    </location>
</feature>
<sequence length="58" mass="5978">MRVADNPALLQSVVAGSRPVAGLFVLDPALFDPAREASAPLPAQQVSDQAPTRSSPPP</sequence>
<reference evidence="4" key="1">
    <citation type="journal article" date="2019" name="Int. J. Syst. Evol. Microbiol.">
        <title>The Global Catalogue of Microorganisms (GCM) 10K type strain sequencing project: providing services to taxonomists for standard genome sequencing and annotation.</title>
        <authorList>
            <consortium name="The Broad Institute Genomics Platform"/>
            <consortium name="The Broad Institute Genome Sequencing Center for Infectious Disease"/>
            <person name="Wu L."/>
            <person name="Ma J."/>
        </authorList>
    </citation>
    <scope>NUCLEOTIDE SEQUENCE [LARGE SCALE GENOMIC DNA]</scope>
    <source>
        <strain evidence="4">CGMCC 4.7241</strain>
    </source>
</reference>
<evidence type="ECO:0000256" key="1">
    <source>
        <dbReference type="SAM" id="MobiDB-lite"/>
    </source>
</evidence>
<accession>A0ABV7YEA1</accession>
<dbReference type="Proteomes" id="UP001595699">
    <property type="component" value="Unassembled WGS sequence"/>
</dbReference>
<dbReference type="PROSITE" id="PS51645">
    <property type="entry name" value="PHR_CRY_ALPHA_BETA"/>
    <property type="match status" value="1"/>
</dbReference>
<feature type="compositionally biased region" description="Polar residues" evidence="1">
    <location>
        <begin position="44"/>
        <end position="58"/>
    </location>
</feature>
<gene>
    <name evidence="3" type="ORF">ACFOUW_16130</name>
</gene>
<feature type="domain" description="Photolyase/cryptochrome alpha/beta" evidence="2">
    <location>
        <begin position="1"/>
        <end position="58"/>
    </location>
</feature>
<dbReference type="EMBL" id="JBHRZH010000014">
    <property type="protein sequence ID" value="MFC3762370.1"/>
    <property type="molecule type" value="Genomic_DNA"/>
</dbReference>
<name>A0ABV7YEA1_9ACTN</name>
<evidence type="ECO:0000313" key="3">
    <source>
        <dbReference type="EMBL" id="MFC3762370.1"/>
    </source>
</evidence>
<organism evidence="3 4">
    <name type="scientific">Tenggerimyces flavus</name>
    <dbReference type="NCBI Taxonomy" id="1708749"/>
    <lineage>
        <taxon>Bacteria</taxon>
        <taxon>Bacillati</taxon>
        <taxon>Actinomycetota</taxon>
        <taxon>Actinomycetes</taxon>
        <taxon>Propionibacteriales</taxon>
        <taxon>Nocardioidaceae</taxon>
        <taxon>Tenggerimyces</taxon>
    </lineage>
</organism>
<keyword evidence="4" id="KW-1185">Reference proteome</keyword>
<evidence type="ECO:0000313" key="4">
    <source>
        <dbReference type="Proteomes" id="UP001595699"/>
    </source>
</evidence>
<comment type="caution">
    <text evidence="3">The sequence shown here is derived from an EMBL/GenBank/DDBJ whole genome shotgun (WGS) entry which is preliminary data.</text>
</comment>
<evidence type="ECO:0000259" key="2">
    <source>
        <dbReference type="PROSITE" id="PS51645"/>
    </source>
</evidence>
<protein>
    <recommendedName>
        <fullName evidence="2">Photolyase/cryptochrome alpha/beta domain-containing protein</fullName>
    </recommendedName>
</protein>
<proteinExistence type="predicted"/>
<dbReference type="InterPro" id="IPR006050">
    <property type="entry name" value="DNA_photolyase_N"/>
</dbReference>
<dbReference type="RefSeq" id="WP_372442352.1">
    <property type="nucleotide sequence ID" value="NZ_JAFBCM010000001.1"/>
</dbReference>
<dbReference type="InterPro" id="IPR036155">
    <property type="entry name" value="Crypto/Photolyase_N_sf"/>
</dbReference>